<evidence type="ECO:0000313" key="3">
    <source>
        <dbReference type="EMBL" id="KAF8670551.1"/>
    </source>
</evidence>
<accession>A0A835E5U1</accession>
<evidence type="ECO:0008006" key="5">
    <source>
        <dbReference type="Google" id="ProtNLM"/>
    </source>
</evidence>
<keyword evidence="4" id="KW-1185">Reference proteome</keyword>
<dbReference type="PANTHER" id="PTHR48048">
    <property type="entry name" value="GLYCOSYLTRANSFERASE"/>
    <property type="match status" value="1"/>
</dbReference>
<dbReference type="FunFam" id="3.40.50.2000:FF:000056">
    <property type="entry name" value="Glycosyltransferase"/>
    <property type="match status" value="1"/>
</dbReference>
<dbReference type="InterPro" id="IPR002213">
    <property type="entry name" value="UDP_glucos_trans"/>
</dbReference>
<keyword evidence="2" id="KW-0808">Transferase</keyword>
<organism evidence="3 4">
    <name type="scientific">Digitaria exilis</name>
    <dbReference type="NCBI Taxonomy" id="1010633"/>
    <lineage>
        <taxon>Eukaryota</taxon>
        <taxon>Viridiplantae</taxon>
        <taxon>Streptophyta</taxon>
        <taxon>Embryophyta</taxon>
        <taxon>Tracheophyta</taxon>
        <taxon>Spermatophyta</taxon>
        <taxon>Magnoliopsida</taxon>
        <taxon>Liliopsida</taxon>
        <taxon>Poales</taxon>
        <taxon>Poaceae</taxon>
        <taxon>PACMAD clade</taxon>
        <taxon>Panicoideae</taxon>
        <taxon>Panicodae</taxon>
        <taxon>Paniceae</taxon>
        <taxon>Anthephorinae</taxon>
        <taxon>Digitaria</taxon>
    </lineage>
</organism>
<dbReference type="SUPFAM" id="SSF53756">
    <property type="entry name" value="UDP-Glycosyltransferase/glycogen phosphorylase"/>
    <property type="match status" value="1"/>
</dbReference>
<dbReference type="GO" id="GO:0035251">
    <property type="term" value="F:UDP-glucosyltransferase activity"/>
    <property type="evidence" value="ECO:0007669"/>
    <property type="project" value="InterPro"/>
</dbReference>
<name>A0A835E5U1_9POAL</name>
<evidence type="ECO:0000256" key="1">
    <source>
        <dbReference type="ARBA" id="ARBA00009995"/>
    </source>
</evidence>
<dbReference type="EMBL" id="JACEFO010002254">
    <property type="protein sequence ID" value="KAF8670551.1"/>
    <property type="molecule type" value="Genomic_DNA"/>
</dbReference>
<proteinExistence type="inferred from homology"/>
<comment type="similarity">
    <text evidence="1">Belongs to the UDP-glycosyltransferase family.</text>
</comment>
<protein>
    <recommendedName>
        <fullName evidence="5">UDP-glycosyltransferase</fullName>
    </recommendedName>
</protein>
<dbReference type="Gene3D" id="3.40.50.2000">
    <property type="entry name" value="Glycogen Phosphorylase B"/>
    <property type="match status" value="2"/>
</dbReference>
<sequence length="234" mass="24958">MGRWYRAAAAGFLVNSFYEMENTNADEINNLAAEQDDDALPPAYTVGPLVRRSSGSDENGGAAAATCLEWLDHQPAGSVVYVSFGSGGSLSVEQMAELAAGLEISGHRFLWVVRAPSLKGPYSMAMKSHDDGQDKQQDPLVWLPNGFIERTSSRGLVVAVWAPQVCMLSRPATAASVSHCGWNLAQESMAAGVLIAGELQVAAAQAWAPDGSSRRKLEDLVGEWKATVLGKVKH</sequence>
<gene>
    <name evidence="3" type="ORF">HU200_050577</name>
</gene>
<dbReference type="Pfam" id="PF00201">
    <property type="entry name" value="UDPGT"/>
    <property type="match status" value="1"/>
</dbReference>
<evidence type="ECO:0000256" key="2">
    <source>
        <dbReference type="ARBA" id="ARBA00022679"/>
    </source>
</evidence>
<evidence type="ECO:0000313" key="4">
    <source>
        <dbReference type="Proteomes" id="UP000636709"/>
    </source>
</evidence>
<comment type="caution">
    <text evidence="3">The sequence shown here is derived from an EMBL/GenBank/DDBJ whole genome shotgun (WGS) entry which is preliminary data.</text>
</comment>
<dbReference type="Proteomes" id="UP000636709">
    <property type="component" value="Unassembled WGS sequence"/>
</dbReference>
<reference evidence="3" key="1">
    <citation type="submission" date="2020-07" db="EMBL/GenBank/DDBJ databases">
        <title>Genome sequence and genetic diversity analysis of an under-domesticated orphan crop, white fonio (Digitaria exilis).</title>
        <authorList>
            <person name="Bennetzen J.L."/>
            <person name="Chen S."/>
            <person name="Ma X."/>
            <person name="Wang X."/>
            <person name="Yssel A.E.J."/>
            <person name="Chaluvadi S.R."/>
            <person name="Johnson M."/>
            <person name="Gangashetty P."/>
            <person name="Hamidou F."/>
            <person name="Sanogo M.D."/>
            <person name="Zwaenepoel A."/>
            <person name="Wallace J."/>
            <person name="Van De Peer Y."/>
            <person name="Van Deynze A."/>
        </authorList>
    </citation>
    <scope>NUCLEOTIDE SEQUENCE</scope>
    <source>
        <tissue evidence="3">Leaves</tissue>
    </source>
</reference>
<dbReference type="OrthoDB" id="784214at2759"/>
<dbReference type="InterPro" id="IPR050481">
    <property type="entry name" value="UDP-glycosyltransf_plant"/>
</dbReference>
<dbReference type="AlphaFoldDB" id="A0A835E5U1"/>